<dbReference type="Pfam" id="PF00583">
    <property type="entry name" value="Acetyltransf_1"/>
    <property type="match status" value="1"/>
</dbReference>
<dbReference type="InterPro" id="IPR016181">
    <property type="entry name" value="Acyl_CoA_acyltransferase"/>
</dbReference>
<dbReference type="CDD" id="cd04301">
    <property type="entry name" value="NAT_SF"/>
    <property type="match status" value="1"/>
</dbReference>
<dbReference type="EMBL" id="LJRC01000107">
    <property type="protein sequence ID" value="KPY37992.1"/>
    <property type="molecule type" value="Genomic_DNA"/>
</dbReference>
<dbReference type="GO" id="GO:0016747">
    <property type="term" value="F:acyltransferase activity, transferring groups other than amino-acyl groups"/>
    <property type="evidence" value="ECO:0007669"/>
    <property type="project" value="InterPro"/>
</dbReference>
<dbReference type="PANTHER" id="PTHR43420">
    <property type="entry name" value="ACETYLTRANSFERASE"/>
    <property type="match status" value="1"/>
</dbReference>
<comment type="caution">
    <text evidence="4">The sequence shown here is derived from an EMBL/GenBank/DDBJ whole genome shotgun (WGS) entry which is preliminary data.</text>
</comment>
<dbReference type="RefSeq" id="WP_057408936.1">
    <property type="nucleotide sequence ID" value="NZ_LJRC01000107.1"/>
</dbReference>
<evidence type="ECO:0000259" key="3">
    <source>
        <dbReference type="PROSITE" id="PS51186"/>
    </source>
</evidence>
<protein>
    <submittedName>
        <fullName evidence="4">N-acetyltransferase GCN5</fullName>
    </submittedName>
</protein>
<reference evidence="4 5" key="1">
    <citation type="submission" date="2015-09" db="EMBL/GenBank/DDBJ databases">
        <title>Genome announcement of multiple Pseudomonas syringae strains.</title>
        <authorList>
            <person name="Thakur S."/>
            <person name="Wang P.W."/>
            <person name="Gong Y."/>
            <person name="Weir B.S."/>
            <person name="Guttman D.S."/>
        </authorList>
    </citation>
    <scope>NUCLEOTIDE SEQUENCE [LARGE SCALE GENOMIC DNA]</scope>
    <source>
        <strain evidence="4 5">ICMP3956</strain>
    </source>
</reference>
<dbReference type="Proteomes" id="UP000050562">
    <property type="component" value="Unassembled WGS sequence"/>
</dbReference>
<keyword evidence="1 4" id="KW-0808">Transferase</keyword>
<gene>
    <name evidence="4" type="ORF">ALO52_01514</name>
</gene>
<keyword evidence="2" id="KW-0012">Acyltransferase</keyword>
<dbReference type="SUPFAM" id="SSF55729">
    <property type="entry name" value="Acyl-CoA N-acyltransferases (Nat)"/>
    <property type="match status" value="1"/>
</dbReference>
<dbReference type="PATRIC" id="fig|251707.3.peg.1954"/>
<evidence type="ECO:0000256" key="2">
    <source>
        <dbReference type="ARBA" id="ARBA00023315"/>
    </source>
</evidence>
<evidence type="ECO:0000256" key="1">
    <source>
        <dbReference type="ARBA" id="ARBA00022679"/>
    </source>
</evidence>
<dbReference type="PANTHER" id="PTHR43420:SF12">
    <property type="entry name" value="N-ACETYLTRANSFERASE DOMAIN-CONTAINING PROTEIN"/>
    <property type="match status" value="1"/>
</dbReference>
<dbReference type="AlphaFoldDB" id="A0A0N8SLH3"/>
<name>A0A0N8SLH3_9PSED</name>
<dbReference type="InterPro" id="IPR050680">
    <property type="entry name" value="YpeA/RimI_acetyltransf"/>
</dbReference>
<dbReference type="PROSITE" id="PS51186">
    <property type="entry name" value="GNAT"/>
    <property type="match status" value="1"/>
</dbReference>
<evidence type="ECO:0000313" key="4">
    <source>
        <dbReference type="EMBL" id="KPY37992.1"/>
    </source>
</evidence>
<feature type="domain" description="N-acetyltransferase" evidence="3">
    <location>
        <begin position="23"/>
        <end position="160"/>
    </location>
</feature>
<organism evidence="4 5">
    <name type="scientific">Pseudomonas syringae pv. primulae</name>
    <dbReference type="NCBI Taxonomy" id="251707"/>
    <lineage>
        <taxon>Bacteria</taxon>
        <taxon>Pseudomonadati</taxon>
        <taxon>Pseudomonadota</taxon>
        <taxon>Gammaproteobacteria</taxon>
        <taxon>Pseudomonadales</taxon>
        <taxon>Pseudomonadaceae</taxon>
        <taxon>Pseudomonas</taxon>
    </lineage>
</organism>
<sequence length="160" mass="17821">MESQISYRKATMDDVLDICKVGQLLNAIHHEARPDIYSAATTDYARDLPHWMRSFESPSQVVYIAHVDNRAAGFITASLASSSGPLMQPLDSVRIGSVCVAEAEWGKGIGRCLLQMAKDWAIQQGAKDIRLTVWAFNAQAIRLYTELGYETRALEMGMRL</sequence>
<dbReference type="Gene3D" id="3.40.630.30">
    <property type="match status" value="1"/>
</dbReference>
<dbReference type="InterPro" id="IPR000182">
    <property type="entry name" value="GNAT_dom"/>
</dbReference>
<accession>A0A0N8SLH3</accession>
<proteinExistence type="predicted"/>
<evidence type="ECO:0000313" key="5">
    <source>
        <dbReference type="Proteomes" id="UP000050562"/>
    </source>
</evidence>